<reference evidence="4 5" key="1">
    <citation type="submission" date="2010-11" db="EMBL/GenBank/DDBJ databases">
        <title>Complete sequence of Halanaerobium sp. sapolanicus.</title>
        <authorList>
            <consortium name="US DOE Joint Genome Institute"/>
            <person name="Lucas S."/>
            <person name="Copeland A."/>
            <person name="Lapidus A."/>
            <person name="Cheng J.-F."/>
            <person name="Bruce D."/>
            <person name="Goodwin L."/>
            <person name="Pitluck S."/>
            <person name="Davenport K."/>
            <person name="Detter J.C."/>
            <person name="Han C."/>
            <person name="Tapia R."/>
            <person name="Land M."/>
            <person name="Hauser L."/>
            <person name="Jeffries C."/>
            <person name="Kyrpides N."/>
            <person name="Ivanova N."/>
            <person name="Mikhailova N."/>
            <person name="Begemann M.B."/>
            <person name="Mormile M.R."/>
            <person name="Wall J.D."/>
            <person name="Elias D.A."/>
            <person name="Woyke T."/>
        </authorList>
    </citation>
    <scope>NUCLEOTIDE SEQUENCE [LARGE SCALE GENOMIC DNA]</scope>
    <source>
        <strain evidence="5">sapolanicus</strain>
    </source>
</reference>
<keyword evidence="5" id="KW-1185">Reference proteome</keyword>
<dbReference type="InterPro" id="IPR023370">
    <property type="entry name" value="TrmO-like_N"/>
</dbReference>
<dbReference type="CDD" id="cd09281">
    <property type="entry name" value="UPF0066"/>
    <property type="match status" value="1"/>
</dbReference>
<dbReference type="RefSeq" id="WP_013406687.1">
    <property type="nucleotide sequence ID" value="NC_014654.1"/>
</dbReference>
<dbReference type="SUPFAM" id="SSF118196">
    <property type="entry name" value="YaeB-like"/>
    <property type="match status" value="1"/>
</dbReference>
<organism evidence="4 5">
    <name type="scientific">Halanaerobium hydrogeniformans</name>
    <name type="common">Halanaerobium sp. (strain sapolanicus)</name>
    <dbReference type="NCBI Taxonomy" id="656519"/>
    <lineage>
        <taxon>Bacteria</taxon>
        <taxon>Bacillati</taxon>
        <taxon>Bacillota</taxon>
        <taxon>Clostridia</taxon>
        <taxon>Halanaerobiales</taxon>
        <taxon>Halanaerobiaceae</taxon>
        <taxon>Halanaerobium</taxon>
    </lineage>
</organism>
<dbReference type="PROSITE" id="PS51668">
    <property type="entry name" value="TSAA_2"/>
    <property type="match status" value="1"/>
</dbReference>
<dbReference type="InterPro" id="IPR036413">
    <property type="entry name" value="YaeB-like_sf"/>
</dbReference>
<dbReference type="InterPro" id="IPR036414">
    <property type="entry name" value="YaeB_N_sf"/>
</dbReference>
<evidence type="ECO:0000313" key="5">
    <source>
        <dbReference type="Proteomes" id="UP000007434"/>
    </source>
</evidence>
<dbReference type="NCBIfam" id="TIGR00104">
    <property type="entry name" value="tRNA_TsaA"/>
    <property type="match status" value="1"/>
</dbReference>
<dbReference type="OrthoDB" id="9804309at2"/>
<dbReference type="Proteomes" id="UP000007434">
    <property type="component" value="Chromosome"/>
</dbReference>
<dbReference type="KEGG" id="has:Halsa_2209"/>
<dbReference type="eggNOG" id="COG2191">
    <property type="taxonomic scope" value="Bacteria"/>
</dbReference>
<dbReference type="InterPro" id="IPR053194">
    <property type="entry name" value="tRNA_methyltr_O"/>
</dbReference>
<dbReference type="eggNOG" id="COG1720">
    <property type="taxonomic scope" value="Bacteria"/>
</dbReference>
<dbReference type="PANTHER" id="PTHR39418">
    <property type="entry name" value="DEHYDROGENASE-RELATED"/>
    <property type="match status" value="1"/>
</dbReference>
<evidence type="ECO:0000313" key="4">
    <source>
        <dbReference type="EMBL" id="ADQ15620.1"/>
    </source>
</evidence>
<evidence type="ECO:0000256" key="1">
    <source>
        <dbReference type="ARBA" id="ARBA00022691"/>
    </source>
</evidence>
<dbReference type="SUPFAM" id="SSF143555">
    <property type="entry name" value="FwdE-like"/>
    <property type="match status" value="1"/>
</dbReference>
<protein>
    <submittedName>
        <fullName evidence="4">Formylmethanofuran dehydrogenase subunit E region</fullName>
    </submittedName>
</protein>
<dbReference type="Pfam" id="PF02663">
    <property type="entry name" value="FmdE"/>
    <property type="match status" value="1"/>
</dbReference>
<keyword evidence="1" id="KW-0949">S-adenosyl-L-methionine</keyword>
<dbReference type="Gene3D" id="3.30.1330.130">
    <property type="match status" value="1"/>
</dbReference>
<accession>E4RKA7</accession>
<dbReference type="EMBL" id="CP002304">
    <property type="protein sequence ID" value="ADQ15620.1"/>
    <property type="molecule type" value="Genomic_DNA"/>
</dbReference>
<evidence type="ECO:0000256" key="2">
    <source>
        <dbReference type="ARBA" id="ARBA00033753"/>
    </source>
</evidence>
<dbReference type="Pfam" id="PF01980">
    <property type="entry name" value="TrmO_N"/>
    <property type="match status" value="1"/>
</dbReference>
<evidence type="ECO:0000259" key="3">
    <source>
        <dbReference type="PROSITE" id="PS51668"/>
    </source>
</evidence>
<proteinExistence type="inferred from homology"/>
<dbReference type="InterPro" id="IPR003814">
    <property type="entry name" value="FmdEsu_dom"/>
</dbReference>
<sequence>MNLTEIAKVKSKYKEPIGPDKMKKTESIIEVKEEFEDGLYGIEEHEYLQVLFYFHKSEGYDLISKRRIGGEKGLFASRSPRRASGIGITTVELLKREGNKLYVYGLDAIDGTPVVDIKPYASFMDEASISLQKNNPRYKIEKMIRYQNIDELLLKAGEFHGHYCPFLALGVLAAADALKRMQKADAGMEKLLAVVETNSCFSDGIQVVSGATFANNALIYRDLGKTAVTFVSREGGNLRYYLKNDKFLEKDYTEAKELFEKVVARREGSRAEEKKLKELWKKIAFEIIEEDIAKYFKVERDIEIEVPDYAPIFEDKYCQECGEKIMAVKAVEKENQDYCKKCAQAEYIQLDGSGLTVKKFD</sequence>
<dbReference type="Gene3D" id="2.40.30.70">
    <property type="entry name" value="YaeB-like"/>
    <property type="match status" value="1"/>
</dbReference>
<reference evidence="4 5" key="2">
    <citation type="journal article" date="2011" name="J. Bacteriol.">
        <title>Complete Genome Sequence of the Haloalkaliphilic, Hydrogen Producing Halanaerobium hydrogenoformans.</title>
        <authorList>
            <person name="Brown S.D."/>
            <person name="Begemann M.B."/>
            <person name="Mormile M.R."/>
            <person name="Wall J.D."/>
            <person name="Han C.S."/>
            <person name="Goodwin L.A."/>
            <person name="Pitluck S."/>
            <person name="Land M.L."/>
            <person name="Hauser L.J."/>
            <person name="Elias D.A."/>
        </authorList>
    </citation>
    <scope>NUCLEOTIDE SEQUENCE [LARGE SCALE GENOMIC DNA]</scope>
    <source>
        <strain evidence="5">sapolanicus</strain>
    </source>
</reference>
<dbReference type="HOGENOM" id="CLU_077622_0_0_9"/>
<comment type="similarity">
    <text evidence="2">Belongs to the tRNA methyltransferase O family.</text>
</comment>
<dbReference type="STRING" id="656519.Halsa_2209"/>
<feature type="domain" description="TsaA-like" evidence="3">
    <location>
        <begin position="3"/>
        <end position="129"/>
    </location>
</feature>
<dbReference type="PANTHER" id="PTHR39418:SF1">
    <property type="entry name" value="DEHYDROGENASE"/>
    <property type="match status" value="1"/>
</dbReference>
<dbReference type="AlphaFoldDB" id="E4RKA7"/>
<name>E4RKA7_HALHG</name>
<gene>
    <name evidence="4" type="ordered locus">Halsa_2209</name>
</gene>